<dbReference type="AlphaFoldDB" id="A0A1F4XRK7"/>
<accession>A0A1F4XRK7</accession>
<evidence type="ECO:0000313" key="3">
    <source>
        <dbReference type="Proteomes" id="UP000178091"/>
    </source>
</evidence>
<protein>
    <submittedName>
        <fullName evidence="2">Uncharacterized protein</fullName>
    </submittedName>
</protein>
<evidence type="ECO:0000256" key="1">
    <source>
        <dbReference type="SAM" id="MobiDB-lite"/>
    </source>
</evidence>
<evidence type="ECO:0000313" key="2">
    <source>
        <dbReference type="EMBL" id="OGC84337.1"/>
    </source>
</evidence>
<feature type="compositionally biased region" description="Basic and acidic residues" evidence="1">
    <location>
        <begin position="69"/>
        <end position="91"/>
    </location>
</feature>
<dbReference type="Proteomes" id="UP000178091">
    <property type="component" value="Unassembled WGS sequence"/>
</dbReference>
<name>A0A1F4XRK7_9BACT</name>
<comment type="caution">
    <text evidence="2">The sequence shown here is derived from an EMBL/GenBank/DDBJ whole genome shotgun (WGS) entry which is preliminary data.</text>
</comment>
<organism evidence="2 3">
    <name type="scientific">Candidatus Adlerbacteria bacterium RIFCSPHIGHO2_12_FULL_53_18</name>
    <dbReference type="NCBI Taxonomy" id="1797242"/>
    <lineage>
        <taxon>Bacteria</taxon>
        <taxon>Candidatus Adleribacteriota</taxon>
    </lineage>
</organism>
<feature type="region of interest" description="Disordered" evidence="1">
    <location>
        <begin position="24"/>
        <end position="98"/>
    </location>
</feature>
<sequence length="98" mass="10757">MDVGEMLEIVLKTLGTDALLCGAHANKIPCGNPHNAGGDSVGKRRKEKLPVGNSESQNDKAKKRGHNKPHPDKIVFDRVLEDKEEREKEGQDGDNNDD</sequence>
<proteinExistence type="predicted"/>
<dbReference type="EMBL" id="MEWW01000017">
    <property type="protein sequence ID" value="OGC84337.1"/>
    <property type="molecule type" value="Genomic_DNA"/>
</dbReference>
<reference evidence="2 3" key="1">
    <citation type="journal article" date="2016" name="Nat. Commun.">
        <title>Thousands of microbial genomes shed light on interconnected biogeochemical processes in an aquifer system.</title>
        <authorList>
            <person name="Anantharaman K."/>
            <person name="Brown C.T."/>
            <person name="Hug L.A."/>
            <person name="Sharon I."/>
            <person name="Castelle C.J."/>
            <person name="Probst A.J."/>
            <person name="Thomas B.C."/>
            <person name="Singh A."/>
            <person name="Wilkins M.J."/>
            <person name="Karaoz U."/>
            <person name="Brodie E.L."/>
            <person name="Williams K.H."/>
            <person name="Hubbard S.S."/>
            <person name="Banfield J.F."/>
        </authorList>
    </citation>
    <scope>NUCLEOTIDE SEQUENCE [LARGE SCALE GENOMIC DNA]</scope>
</reference>
<gene>
    <name evidence="2" type="ORF">A3F55_01560</name>
</gene>